<dbReference type="EMBL" id="JRES01000907">
    <property type="protein sequence ID" value="KNC27358.1"/>
    <property type="molecule type" value="Genomic_DNA"/>
</dbReference>
<organism evidence="3 4">
    <name type="scientific">Lucilia cuprina</name>
    <name type="common">Green bottle fly</name>
    <name type="synonym">Australian sheep blowfly</name>
    <dbReference type="NCBI Taxonomy" id="7375"/>
    <lineage>
        <taxon>Eukaryota</taxon>
        <taxon>Metazoa</taxon>
        <taxon>Ecdysozoa</taxon>
        <taxon>Arthropoda</taxon>
        <taxon>Hexapoda</taxon>
        <taxon>Insecta</taxon>
        <taxon>Pterygota</taxon>
        <taxon>Neoptera</taxon>
        <taxon>Endopterygota</taxon>
        <taxon>Diptera</taxon>
        <taxon>Brachycera</taxon>
        <taxon>Muscomorpha</taxon>
        <taxon>Oestroidea</taxon>
        <taxon>Calliphoridae</taxon>
        <taxon>Luciliinae</taxon>
        <taxon>Lucilia</taxon>
    </lineage>
</organism>
<evidence type="ECO:0000256" key="1">
    <source>
        <dbReference type="SAM" id="MobiDB-lite"/>
    </source>
</evidence>
<keyword evidence="4" id="KW-1185">Reference proteome</keyword>
<evidence type="ECO:0008006" key="5">
    <source>
        <dbReference type="Google" id="ProtNLM"/>
    </source>
</evidence>
<feature type="region of interest" description="Disordered" evidence="1">
    <location>
        <begin position="227"/>
        <end position="266"/>
    </location>
</feature>
<feature type="compositionally biased region" description="Pro residues" evidence="1">
    <location>
        <begin position="181"/>
        <end position="195"/>
    </location>
</feature>
<feature type="compositionally biased region" description="Low complexity" evidence="1">
    <location>
        <begin position="229"/>
        <end position="243"/>
    </location>
</feature>
<feature type="compositionally biased region" description="Low complexity" evidence="1">
    <location>
        <begin position="330"/>
        <end position="362"/>
    </location>
</feature>
<feature type="compositionally biased region" description="Low complexity" evidence="1">
    <location>
        <begin position="290"/>
        <end position="307"/>
    </location>
</feature>
<reference evidence="3 4" key="1">
    <citation type="journal article" date="2015" name="Nat. Commun.">
        <title>Lucilia cuprina genome unlocks parasitic fly biology to underpin future interventions.</title>
        <authorList>
            <person name="Anstead C.A."/>
            <person name="Korhonen P.K."/>
            <person name="Young N.D."/>
            <person name="Hall R.S."/>
            <person name="Jex A.R."/>
            <person name="Murali S.C."/>
            <person name="Hughes D.S."/>
            <person name="Lee S.F."/>
            <person name="Perry T."/>
            <person name="Stroehlein A.J."/>
            <person name="Ansell B.R."/>
            <person name="Breugelmans B."/>
            <person name="Hofmann A."/>
            <person name="Qu J."/>
            <person name="Dugan S."/>
            <person name="Lee S.L."/>
            <person name="Chao H."/>
            <person name="Dinh H."/>
            <person name="Han Y."/>
            <person name="Doddapaneni H.V."/>
            <person name="Worley K.C."/>
            <person name="Muzny D.M."/>
            <person name="Ioannidis P."/>
            <person name="Waterhouse R.M."/>
            <person name="Zdobnov E.M."/>
            <person name="James P.J."/>
            <person name="Bagnall N.H."/>
            <person name="Kotze A.C."/>
            <person name="Gibbs R.A."/>
            <person name="Richards S."/>
            <person name="Batterham P."/>
            <person name="Gasser R.B."/>
        </authorList>
    </citation>
    <scope>NUCLEOTIDE SEQUENCE [LARGE SCALE GENOMIC DNA]</scope>
    <source>
        <strain evidence="3 4">LS</strain>
        <tissue evidence="3">Full body</tissue>
    </source>
</reference>
<feature type="region of interest" description="Disordered" evidence="1">
    <location>
        <begin position="289"/>
        <end position="374"/>
    </location>
</feature>
<keyword evidence="2" id="KW-0732">Signal</keyword>
<feature type="compositionally biased region" description="Low complexity" evidence="1">
    <location>
        <begin position="157"/>
        <end position="180"/>
    </location>
</feature>
<feature type="region of interest" description="Disordered" evidence="1">
    <location>
        <begin position="72"/>
        <end position="93"/>
    </location>
</feature>
<gene>
    <name evidence="3" type="ORF">FF38_08942</name>
</gene>
<dbReference type="AlphaFoldDB" id="A0A0L0C4R2"/>
<name>A0A0L0C4R2_LUCCU</name>
<protein>
    <recommendedName>
        <fullName evidence="5">DUF4794 domain-containing protein</fullName>
    </recommendedName>
</protein>
<dbReference type="PRINTS" id="PR01217">
    <property type="entry name" value="PRICHEXTENSN"/>
</dbReference>
<accession>A0A0L0C4R2</accession>
<dbReference type="Proteomes" id="UP000037069">
    <property type="component" value="Unassembled WGS sequence"/>
</dbReference>
<evidence type="ECO:0000256" key="2">
    <source>
        <dbReference type="SAM" id="SignalP"/>
    </source>
</evidence>
<feature type="compositionally biased region" description="Low complexity" evidence="1">
    <location>
        <begin position="73"/>
        <end position="93"/>
    </location>
</feature>
<proteinExistence type="predicted"/>
<evidence type="ECO:0000313" key="3">
    <source>
        <dbReference type="EMBL" id="KNC27358.1"/>
    </source>
</evidence>
<feature type="region of interest" description="Disordered" evidence="1">
    <location>
        <begin position="147"/>
        <end position="195"/>
    </location>
</feature>
<evidence type="ECO:0000313" key="4">
    <source>
        <dbReference type="Proteomes" id="UP000037069"/>
    </source>
</evidence>
<feature type="signal peptide" evidence="2">
    <location>
        <begin position="1"/>
        <end position="22"/>
    </location>
</feature>
<sequence>MRLIYGQLLLGLLVANSAVTWAQSASALVEERDKRAVTVDFGQFVRNLLLKSAAASETKANISRTVANYKVSTPAPRRPTTARTTTTTTTTTTTPAAPVAVPIPFFFNKNDFFKFPFDLSGPINNKFNYNGGGYINFDYDDFVGPAAVRPGRRRRPTTTSTTTTTTTTTTMAPTTTTAAPAPAPTAAPLPPRRIPVPRRPFGLLAKQKVPYYDYYNDYDYNYDDSDVNPAPATAAPTPAATAPAPIPASSPAPRAQKLPAQARVSGRIPQLRHRLVYQYRQPDDISINKAAANPAPAPAPATTTTTAAPPPAEDNSTNDAEEVPAESAPTTNDYTDYTDNTGQDYNDATDNANADPNAQPNTLLNVDPNVAPNFEPNVTPNAANVPNVDPTVAPNNDGAAPLADPIADPLANPNADLSFNNDIGNINVPANYDFNAGAPYHDQFAPNLNDPSGIGNFIPPTQDFPFNPQQDFNSQYPLNTASHYSVRYY</sequence>
<dbReference type="STRING" id="7375.A0A0L0C4R2"/>
<dbReference type="OrthoDB" id="8066343at2759"/>
<dbReference type="OMA" id="SGPINNK"/>
<comment type="caution">
    <text evidence="3">The sequence shown here is derived from an EMBL/GenBank/DDBJ whole genome shotgun (WGS) entry which is preliminary data.</text>
</comment>
<feature type="chain" id="PRO_5005535680" description="DUF4794 domain-containing protein" evidence="2">
    <location>
        <begin position="23"/>
        <end position="489"/>
    </location>
</feature>